<dbReference type="FunFam" id="3.40.50.11660:FF:000004">
    <property type="entry name" value="Glycoprotein 3-alpha-L-fucosyltransferase A"/>
    <property type="match status" value="1"/>
</dbReference>
<keyword evidence="7" id="KW-0735">Signal-anchor</keyword>
<dbReference type="AlphaFoldDB" id="A0A182FKV1"/>
<dbReference type="EC" id="2.4.1.-" evidence="12"/>
<evidence type="ECO:0000256" key="5">
    <source>
        <dbReference type="ARBA" id="ARBA00022679"/>
    </source>
</evidence>
<evidence type="ECO:0000313" key="15">
    <source>
        <dbReference type="EnsemblMetazoa" id="AALB007159-PA"/>
    </source>
</evidence>
<dbReference type="InterPro" id="IPR001503">
    <property type="entry name" value="Glyco_trans_10"/>
</dbReference>
<evidence type="ECO:0000256" key="8">
    <source>
        <dbReference type="ARBA" id="ARBA00022989"/>
    </source>
</evidence>
<dbReference type="VEuPathDB" id="VectorBase:AALB007159"/>
<accession>A0A182FKV1</accession>
<name>A0A182FKV1_ANOAL</name>
<evidence type="ECO:0000256" key="11">
    <source>
        <dbReference type="ARBA" id="ARBA00023180"/>
    </source>
</evidence>
<evidence type="ECO:0000256" key="9">
    <source>
        <dbReference type="ARBA" id="ARBA00023034"/>
    </source>
</evidence>
<dbReference type="EnsemblMetazoa" id="AALB007159-RA">
    <property type="protein sequence ID" value="AALB007159-PA"/>
    <property type="gene ID" value="AALB007159"/>
</dbReference>
<feature type="domain" description="Fucosyltransferase C-terminal" evidence="13">
    <location>
        <begin position="318"/>
        <end position="494"/>
    </location>
</feature>
<reference evidence="15 16" key="1">
    <citation type="journal article" date="2017" name="G3 (Bethesda)">
        <title>The Physical Genome Mapping of Anopheles albimanus Corrected Scaffold Misassemblies and Identified Interarm Rearrangements in Genus Anopheles.</title>
        <authorList>
            <person name="Artemov G.N."/>
            <person name="Peery A.N."/>
            <person name="Jiang X."/>
            <person name="Tu Z."/>
            <person name="Stegniy V.N."/>
            <person name="Sharakhova M.V."/>
            <person name="Sharakhov I.V."/>
        </authorList>
    </citation>
    <scope>NUCLEOTIDE SEQUENCE [LARGE SCALE GENOMIC DNA]</scope>
    <source>
        <strain evidence="15 16">ALBI9_A</strain>
    </source>
</reference>
<comment type="similarity">
    <text evidence="3 12">Belongs to the glycosyltransferase 10 family.</text>
</comment>
<dbReference type="GO" id="GO:0008417">
    <property type="term" value="F:fucosyltransferase activity"/>
    <property type="evidence" value="ECO:0007669"/>
    <property type="project" value="InterPro"/>
</dbReference>
<dbReference type="Pfam" id="PF17039">
    <property type="entry name" value="Glyco_tran_10_N"/>
    <property type="match status" value="1"/>
</dbReference>
<evidence type="ECO:0000259" key="13">
    <source>
        <dbReference type="Pfam" id="PF00852"/>
    </source>
</evidence>
<sequence length="525" mass="60466">MARMRLAKVSPKKCFFLVLCFAVLILLVFNLRPLQSTNVRGAGNRYRDKDWSGRTPHVLYARDDYQPLGEGSDARQEPASVSTEQLPVDVDGNDGDGGDGGGGGAAGKDSRAGADYGVRQSWSEERSKKDGVTAADLPWYFSQGVRYPKPARRNRKTNKRLARLLPSETARGDRISNQLMFIPPNYETIKRKGKLKTILVYNGLSPWNVKAGRDVFLSSKCPVSTCTITAQREKAATADLVLYKDHYIPPAVPRSPYQIYMMYFLECPYHTQHVKYPDVFNWTATYRKDSDIVAPYEKWEYFDPRVRQIDQDRNYALNKTRKVAWFVSNCGARNGRLQYAHELQKYIAVDIYGACGTFKCSRNTAERCFEILDRDYKFYLAFENSNCKDYITEKFFVNALTRNVLPIVMGARPEDYEASSPLKSYLHVDEFASPKELAEYLHLLDRNDELYNSYFKWKGTGEFINTYYWCRVCAMLHDDASFRKPKWYEDINDWWRGPGVCTNGSWRNYRARNPADKSPSSDAHR</sequence>
<dbReference type="PANTHER" id="PTHR48438">
    <property type="entry name" value="ALPHA-(1,3)-FUCOSYLTRANSFERASE C-RELATED"/>
    <property type="match status" value="1"/>
</dbReference>
<evidence type="ECO:0000256" key="7">
    <source>
        <dbReference type="ARBA" id="ARBA00022968"/>
    </source>
</evidence>
<keyword evidence="11" id="KW-0325">Glycoprotein</keyword>
<organism evidence="15 16">
    <name type="scientific">Anopheles albimanus</name>
    <name type="common">New world malaria mosquito</name>
    <dbReference type="NCBI Taxonomy" id="7167"/>
    <lineage>
        <taxon>Eukaryota</taxon>
        <taxon>Metazoa</taxon>
        <taxon>Ecdysozoa</taxon>
        <taxon>Arthropoda</taxon>
        <taxon>Hexapoda</taxon>
        <taxon>Insecta</taxon>
        <taxon>Pterygota</taxon>
        <taxon>Neoptera</taxon>
        <taxon>Endopterygota</taxon>
        <taxon>Diptera</taxon>
        <taxon>Nematocera</taxon>
        <taxon>Culicoidea</taxon>
        <taxon>Culicidae</taxon>
        <taxon>Anophelinae</taxon>
        <taxon>Anopheles</taxon>
    </lineage>
</organism>
<protein>
    <recommendedName>
        <fullName evidence="12">Fucosyltransferase</fullName>
        <ecNumber evidence="12">2.4.1.-</ecNumber>
    </recommendedName>
</protein>
<keyword evidence="5 12" id="KW-0808">Transferase</keyword>
<dbReference type="SUPFAM" id="SSF53756">
    <property type="entry name" value="UDP-Glycosyltransferase/glycogen phosphorylase"/>
    <property type="match status" value="1"/>
</dbReference>
<feature type="domain" description="Fucosyltransferase N-terminal" evidence="14">
    <location>
        <begin position="195"/>
        <end position="296"/>
    </location>
</feature>
<evidence type="ECO:0000256" key="12">
    <source>
        <dbReference type="RuleBase" id="RU003832"/>
    </source>
</evidence>
<dbReference type="VEuPathDB" id="VectorBase:AALB20_027486"/>
<evidence type="ECO:0000256" key="4">
    <source>
        <dbReference type="ARBA" id="ARBA00022676"/>
    </source>
</evidence>
<dbReference type="InterPro" id="IPR055270">
    <property type="entry name" value="Glyco_tran_10_C"/>
</dbReference>
<evidence type="ECO:0000256" key="2">
    <source>
        <dbReference type="ARBA" id="ARBA00004922"/>
    </source>
</evidence>
<dbReference type="GO" id="GO:0032580">
    <property type="term" value="C:Golgi cisterna membrane"/>
    <property type="evidence" value="ECO:0007669"/>
    <property type="project" value="UniProtKB-SubCell"/>
</dbReference>
<comment type="pathway">
    <text evidence="2">Protein modification; protein glycosylation.</text>
</comment>
<proteinExistence type="inferred from homology"/>
<evidence type="ECO:0000256" key="10">
    <source>
        <dbReference type="ARBA" id="ARBA00023136"/>
    </source>
</evidence>
<dbReference type="Gene3D" id="3.40.50.11660">
    <property type="entry name" value="Glycosyl transferase family 10, C-terminal domain"/>
    <property type="match status" value="1"/>
</dbReference>
<keyword evidence="4 12" id="KW-0328">Glycosyltransferase</keyword>
<comment type="subcellular location">
    <subcellularLocation>
        <location evidence="1 12">Golgi apparatus</location>
        <location evidence="1 12">Golgi stack membrane</location>
        <topology evidence="1 12">Single-pass type II membrane protein</topology>
    </subcellularLocation>
</comment>
<evidence type="ECO:0000256" key="1">
    <source>
        <dbReference type="ARBA" id="ARBA00004447"/>
    </source>
</evidence>
<evidence type="ECO:0000256" key="6">
    <source>
        <dbReference type="ARBA" id="ARBA00022692"/>
    </source>
</evidence>
<evidence type="ECO:0000313" key="16">
    <source>
        <dbReference type="Proteomes" id="UP000069272"/>
    </source>
</evidence>
<evidence type="ECO:0000259" key="14">
    <source>
        <dbReference type="Pfam" id="PF17039"/>
    </source>
</evidence>
<dbReference type="Proteomes" id="UP000069272">
    <property type="component" value="Chromosome 2R"/>
</dbReference>
<dbReference type="STRING" id="7167.A0A182FKV1"/>
<reference evidence="15" key="2">
    <citation type="submission" date="2022-08" db="UniProtKB">
        <authorList>
            <consortium name="EnsemblMetazoa"/>
        </authorList>
    </citation>
    <scope>IDENTIFICATION</scope>
    <source>
        <strain evidence="15">STECLA/ALBI9_A</strain>
    </source>
</reference>
<dbReference type="InterPro" id="IPR031481">
    <property type="entry name" value="Glyco_tran_10_N"/>
</dbReference>
<keyword evidence="6 12" id="KW-0812">Transmembrane</keyword>
<dbReference type="PANTHER" id="PTHR48438:SF1">
    <property type="entry name" value="ALPHA-(1,3)-FUCOSYLTRANSFERASE C-RELATED"/>
    <property type="match status" value="1"/>
</dbReference>
<dbReference type="Pfam" id="PF00852">
    <property type="entry name" value="Glyco_transf_10"/>
    <property type="match status" value="1"/>
</dbReference>
<keyword evidence="8" id="KW-1133">Transmembrane helix</keyword>
<dbReference type="InterPro" id="IPR038577">
    <property type="entry name" value="GT10-like_C_sf"/>
</dbReference>
<keyword evidence="10" id="KW-0472">Membrane</keyword>
<keyword evidence="16" id="KW-1185">Reference proteome</keyword>
<keyword evidence="9 12" id="KW-0333">Golgi apparatus</keyword>
<evidence type="ECO:0000256" key="3">
    <source>
        <dbReference type="ARBA" id="ARBA00008919"/>
    </source>
</evidence>